<feature type="compositionally biased region" description="Basic residues" evidence="1">
    <location>
        <begin position="120"/>
        <end position="132"/>
    </location>
</feature>
<feature type="domain" description="Large ribosomal subunit protein bL9 C-terminal" evidence="2">
    <location>
        <begin position="33"/>
        <end position="113"/>
    </location>
</feature>
<dbReference type="AlphaFoldDB" id="X1NTX0"/>
<dbReference type="Gene3D" id="3.10.430.100">
    <property type="entry name" value="Ribosomal protein L9, C-terminal domain"/>
    <property type="match status" value="1"/>
</dbReference>
<feature type="compositionally biased region" description="Basic residues" evidence="1">
    <location>
        <begin position="147"/>
        <end position="161"/>
    </location>
</feature>
<dbReference type="InterPro" id="IPR020069">
    <property type="entry name" value="Ribosomal_bL9_C"/>
</dbReference>
<protein>
    <recommendedName>
        <fullName evidence="2">Large ribosomal subunit protein bL9 C-terminal domain-containing protein</fullName>
    </recommendedName>
</protein>
<comment type="caution">
    <text evidence="3">The sequence shown here is derived from an EMBL/GenBank/DDBJ whole genome shotgun (WGS) entry which is preliminary data.</text>
</comment>
<name>X1NTX0_9ZZZZ</name>
<evidence type="ECO:0000313" key="3">
    <source>
        <dbReference type="EMBL" id="GAI33671.1"/>
    </source>
</evidence>
<dbReference type="NCBIfam" id="TIGR00158">
    <property type="entry name" value="L9"/>
    <property type="match status" value="1"/>
</dbReference>
<feature type="compositionally biased region" description="Basic and acidic residues" evidence="1">
    <location>
        <begin position="162"/>
        <end position="173"/>
    </location>
</feature>
<dbReference type="EMBL" id="BARV01027082">
    <property type="protein sequence ID" value="GAI33671.1"/>
    <property type="molecule type" value="Genomic_DNA"/>
</dbReference>
<sequence length="187" mass="21396">RKKLALLATFEAISQAEARDKKIEEVRLNAELIELARQLEGKEVSLKARAGARDRIYGSITSADIASELNNATGLVIDKRKIELDEPIRQLGSYEVAIRLAKDIIPKVRVTVTEEEPPKEKKKPLKKEKKPPKKEEKPPKKEEKPLKEKKKPAKKEKKPLKKEKTTPKEEKKPLKEKKKPAKKRETT</sequence>
<dbReference type="InterPro" id="IPR000244">
    <property type="entry name" value="Ribosomal_bL9"/>
</dbReference>
<evidence type="ECO:0000256" key="1">
    <source>
        <dbReference type="SAM" id="MobiDB-lite"/>
    </source>
</evidence>
<organism evidence="3">
    <name type="scientific">marine sediment metagenome</name>
    <dbReference type="NCBI Taxonomy" id="412755"/>
    <lineage>
        <taxon>unclassified sequences</taxon>
        <taxon>metagenomes</taxon>
        <taxon>ecological metagenomes</taxon>
    </lineage>
</organism>
<dbReference type="InterPro" id="IPR020594">
    <property type="entry name" value="Ribosomal_bL9_bac/chp"/>
</dbReference>
<feature type="non-terminal residue" evidence="3">
    <location>
        <position position="1"/>
    </location>
</feature>
<evidence type="ECO:0000259" key="2">
    <source>
        <dbReference type="Pfam" id="PF03948"/>
    </source>
</evidence>
<accession>X1NTX0</accession>
<feature type="compositionally biased region" description="Basic residues" evidence="1">
    <location>
        <begin position="174"/>
        <end position="187"/>
    </location>
</feature>
<dbReference type="Pfam" id="PF03948">
    <property type="entry name" value="Ribosomal_L9_C"/>
    <property type="match status" value="1"/>
</dbReference>
<reference evidence="3" key="1">
    <citation type="journal article" date="2014" name="Front. Microbiol.">
        <title>High frequency of phylogenetically diverse reductive dehalogenase-homologous genes in deep subseafloor sedimentary metagenomes.</title>
        <authorList>
            <person name="Kawai M."/>
            <person name="Futagami T."/>
            <person name="Toyoda A."/>
            <person name="Takaki Y."/>
            <person name="Nishi S."/>
            <person name="Hori S."/>
            <person name="Arai W."/>
            <person name="Tsubouchi T."/>
            <person name="Morono Y."/>
            <person name="Uchiyama I."/>
            <person name="Ito T."/>
            <person name="Fujiyama A."/>
            <person name="Inagaki F."/>
            <person name="Takami H."/>
        </authorList>
    </citation>
    <scope>NUCLEOTIDE SEQUENCE</scope>
    <source>
        <strain evidence="3">Expedition CK06-06</strain>
    </source>
</reference>
<proteinExistence type="predicted"/>
<gene>
    <name evidence="3" type="ORF">S06H3_43637</name>
</gene>
<dbReference type="GO" id="GO:0003735">
    <property type="term" value="F:structural constituent of ribosome"/>
    <property type="evidence" value="ECO:0007669"/>
    <property type="project" value="InterPro"/>
</dbReference>
<feature type="region of interest" description="Disordered" evidence="1">
    <location>
        <begin position="113"/>
        <end position="187"/>
    </location>
</feature>
<dbReference type="InterPro" id="IPR036791">
    <property type="entry name" value="Ribosomal_bL9_C_sf"/>
</dbReference>
<feature type="compositionally biased region" description="Basic and acidic residues" evidence="1">
    <location>
        <begin position="133"/>
        <end position="146"/>
    </location>
</feature>
<dbReference type="GO" id="GO:0006412">
    <property type="term" value="P:translation"/>
    <property type="evidence" value="ECO:0007669"/>
    <property type="project" value="InterPro"/>
</dbReference>
<dbReference type="PANTHER" id="PTHR21368">
    <property type="entry name" value="50S RIBOSOMAL PROTEIN L9"/>
    <property type="match status" value="1"/>
</dbReference>
<dbReference type="SUPFAM" id="SSF55653">
    <property type="entry name" value="Ribosomal protein L9 C-domain"/>
    <property type="match status" value="1"/>
</dbReference>
<dbReference type="GO" id="GO:0005840">
    <property type="term" value="C:ribosome"/>
    <property type="evidence" value="ECO:0007669"/>
    <property type="project" value="InterPro"/>
</dbReference>